<keyword evidence="2" id="KW-1185">Reference proteome</keyword>
<dbReference type="Proteomes" id="UP000887013">
    <property type="component" value="Unassembled WGS sequence"/>
</dbReference>
<evidence type="ECO:0000313" key="1">
    <source>
        <dbReference type="EMBL" id="GFU03220.1"/>
    </source>
</evidence>
<organism evidence="1 2">
    <name type="scientific">Nephila pilipes</name>
    <name type="common">Giant wood spider</name>
    <name type="synonym">Nephila maculata</name>
    <dbReference type="NCBI Taxonomy" id="299642"/>
    <lineage>
        <taxon>Eukaryota</taxon>
        <taxon>Metazoa</taxon>
        <taxon>Ecdysozoa</taxon>
        <taxon>Arthropoda</taxon>
        <taxon>Chelicerata</taxon>
        <taxon>Arachnida</taxon>
        <taxon>Araneae</taxon>
        <taxon>Araneomorphae</taxon>
        <taxon>Entelegynae</taxon>
        <taxon>Araneoidea</taxon>
        <taxon>Nephilidae</taxon>
        <taxon>Nephila</taxon>
    </lineage>
</organism>
<comment type="caution">
    <text evidence="1">The sequence shown here is derived from an EMBL/GenBank/DDBJ whole genome shotgun (WGS) entry which is preliminary data.</text>
</comment>
<dbReference type="AlphaFoldDB" id="A0A8X6Q342"/>
<gene>
    <name evidence="1" type="ORF">NPIL_513601</name>
</gene>
<protein>
    <submittedName>
        <fullName evidence="1">Uncharacterized protein</fullName>
    </submittedName>
</protein>
<proteinExistence type="predicted"/>
<accession>A0A8X6Q342</accession>
<name>A0A8X6Q342_NEPPI</name>
<reference evidence="1" key="1">
    <citation type="submission" date="2020-08" db="EMBL/GenBank/DDBJ databases">
        <title>Multicomponent nature underlies the extraordinary mechanical properties of spider dragline silk.</title>
        <authorList>
            <person name="Kono N."/>
            <person name="Nakamura H."/>
            <person name="Mori M."/>
            <person name="Yoshida Y."/>
            <person name="Ohtoshi R."/>
            <person name="Malay A.D."/>
            <person name="Moran D.A.P."/>
            <person name="Tomita M."/>
            <person name="Numata K."/>
            <person name="Arakawa K."/>
        </authorList>
    </citation>
    <scope>NUCLEOTIDE SEQUENCE</scope>
</reference>
<sequence>MNDIFAELHFLSQLDKRHALIHVKNLLESRPVQCNKVLRYAPSQVQKEPDSFVMCLNKELPFGPDMRHINKLFPLTVRTVCENILVLQE</sequence>
<evidence type="ECO:0000313" key="2">
    <source>
        <dbReference type="Proteomes" id="UP000887013"/>
    </source>
</evidence>
<dbReference type="EMBL" id="BMAW01123428">
    <property type="protein sequence ID" value="GFU03220.1"/>
    <property type="molecule type" value="Genomic_DNA"/>
</dbReference>